<keyword evidence="1" id="KW-0560">Oxidoreductase</keyword>
<gene>
    <name evidence="3" type="ORF">C7444_12621</name>
</gene>
<dbReference type="InterPro" id="IPR003430">
    <property type="entry name" value="Phenol_Hydrox"/>
</dbReference>
<dbReference type="Gene3D" id="1.10.620.20">
    <property type="entry name" value="Ribonucleotide Reductase, subunit A"/>
    <property type="match status" value="1"/>
</dbReference>
<dbReference type="InterPro" id="IPR012078">
    <property type="entry name" value="MP_mOase_hydro"/>
</dbReference>
<dbReference type="GO" id="GO:0016709">
    <property type="term" value="F:oxidoreductase activity, acting on paired donors, with incorporation or reduction of molecular oxygen, NAD(P)H as one donor, and incorporation of one atom of oxygen"/>
    <property type="evidence" value="ECO:0007669"/>
    <property type="project" value="InterPro"/>
</dbReference>
<keyword evidence="2 3" id="KW-0503">Monooxygenase</keyword>
<name>A0A318GUE2_9BURK</name>
<dbReference type="PIRSF" id="PIRSF000040">
    <property type="entry name" value="MMOH_comp"/>
    <property type="match status" value="1"/>
</dbReference>
<dbReference type="InterPro" id="IPR009078">
    <property type="entry name" value="Ferritin-like_SF"/>
</dbReference>
<protein>
    <submittedName>
        <fullName evidence="3">Phenol 2-monooxygenase P1 subunit</fullName>
    </submittedName>
</protein>
<dbReference type="EMBL" id="QJJS01000026">
    <property type="protein sequence ID" value="PXW92301.1"/>
    <property type="molecule type" value="Genomic_DNA"/>
</dbReference>
<keyword evidence="4" id="KW-1185">Reference proteome</keyword>
<accession>A0A318GUE2</accession>
<dbReference type="CDD" id="cd01058">
    <property type="entry name" value="AAMH_B"/>
    <property type="match status" value="1"/>
</dbReference>
<dbReference type="RefSeq" id="WP_110402411.1">
    <property type="nucleotide sequence ID" value="NZ_QJJS01000026.1"/>
</dbReference>
<comment type="caution">
    <text evidence="3">The sequence shown here is derived from an EMBL/GenBank/DDBJ whole genome shotgun (WGS) entry which is preliminary data.</text>
</comment>
<dbReference type="Proteomes" id="UP000247811">
    <property type="component" value="Unassembled WGS sequence"/>
</dbReference>
<evidence type="ECO:0000313" key="4">
    <source>
        <dbReference type="Proteomes" id="UP000247811"/>
    </source>
</evidence>
<evidence type="ECO:0000313" key="3">
    <source>
        <dbReference type="EMBL" id="PXW92301.1"/>
    </source>
</evidence>
<dbReference type="Pfam" id="PF02332">
    <property type="entry name" value="Phenol_Hydrox"/>
    <property type="match status" value="1"/>
</dbReference>
<dbReference type="OrthoDB" id="9806768at2"/>
<sequence>MTVEIRVQNVKPLRHTFGHIARRFGDKPASRYQEGTYHLQAETNFHYKPLWDPEHDIWDPRRTAVQMADWYALKDPRQYYYGSYTIARARQQEATDRQLEMVEQRGLLSSLPQDTKDRLVRCLLPLRHFEWGANTSMSQVAAYGWGTAITQAATLAMMDRLGLAQHVSRIGLLLDGNTGTALTRAKAAWMDDAAWQGLRREVENTLVVRDWFESFVAQAVVADRLVHPLLLKSFEADFAESHGPVLASVLDFPLRWQDETDRWVDAVLKTCVAESGHNRVLIAGWVTKWQRAFEHGLLALAETALPRNGRAALQQASQALDERLARLGLQRD</sequence>
<dbReference type="InterPro" id="IPR012348">
    <property type="entry name" value="RNR-like"/>
</dbReference>
<organism evidence="3 4">
    <name type="scientific">Sphaerotilus hippei</name>
    <dbReference type="NCBI Taxonomy" id="744406"/>
    <lineage>
        <taxon>Bacteria</taxon>
        <taxon>Pseudomonadati</taxon>
        <taxon>Pseudomonadota</taxon>
        <taxon>Betaproteobacteria</taxon>
        <taxon>Burkholderiales</taxon>
        <taxon>Sphaerotilaceae</taxon>
        <taxon>Sphaerotilus</taxon>
    </lineage>
</organism>
<evidence type="ECO:0000256" key="1">
    <source>
        <dbReference type="ARBA" id="ARBA00023002"/>
    </source>
</evidence>
<dbReference type="AlphaFoldDB" id="A0A318GUE2"/>
<dbReference type="SUPFAM" id="SSF47240">
    <property type="entry name" value="Ferritin-like"/>
    <property type="match status" value="1"/>
</dbReference>
<reference evidence="3 4" key="1">
    <citation type="submission" date="2018-05" db="EMBL/GenBank/DDBJ databases">
        <title>Genomic Encyclopedia of Type Strains, Phase IV (KMG-IV): sequencing the most valuable type-strain genomes for metagenomic binning, comparative biology and taxonomic classification.</title>
        <authorList>
            <person name="Goeker M."/>
        </authorList>
    </citation>
    <scope>NUCLEOTIDE SEQUENCE [LARGE SCALE GENOMIC DNA]</scope>
    <source>
        <strain evidence="3 4">DSM 566</strain>
    </source>
</reference>
<evidence type="ECO:0000256" key="2">
    <source>
        <dbReference type="ARBA" id="ARBA00023033"/>
    </source>
</evidence>
<proteinExistence type="predicted"/>